<keyword evidence="5 7" id="KW-1133">Transmembrane helix</keyword>
<dbReference type="PANTHER" id="PTHR10846">
    <property type="entry name" value="SODIUM/POTASSIUM/CALCIUM EXCHANGER"/>
    <property type="match status" value="1"/>
</dbReference>
<feature type="transmembrane region" description="Helical" evidence="7">
    <location>
        <begin position="144"/>
        <end position="162"/>
    </location>
</feature>
<dbReference type="InterPro" id="IPR004481">
    <property type="entry name" value="K/Na/Ca-exchanger"/>
</dbReference>
<proteinExistence type="inferred from homology"/>
<dbReference type="GO" id="GO:0006874">
    <property type="term" value="P:intracellular calcium ion homeostasis"/>
    <property type="evidence" value="ECO:0007669"/>
    <property type="project" value="TreeGrafter"/>
</dbReference>
<feature type="transmembrane region" description="Helical" evidence="7">
    <location>
        <begin position="370"/>
        <end position="391"/>
    </location>
</feature>
<evidence type="ECO:0000256" key="1">
    <source>
        <dbReference type="ARBA" id="ARBA00004141"/>
    </source>
</evidence>
<comment type="subcellular location">
    <subcellularLocation>
        <location evidence="1">Membrane</location>
        <topology evidence="1">Multi-pass membrane protein</topology>
    </subcellularLocation>
</comment>
<dbReference type="EMBL" id="JAAPAO010000343">
    <property type="protein sequence ID" value="KAF4662556.1"/>
    <property type="molecule type" value="Genomic_DNA"/>
</dbReference>
<evidence type="ECO:0000256" key="5">
    <source>
        <dbReference type="ARBA" id="ARBA00022989"/>
    </source>
</evidence>
<evidence type="ECO:0000256" key="3">
    <source>
        <dbReference type="ARBA" id="ARBA00022449"/>
    </source>
</evidence>
<evidence type="ECO:0000313" key="9">
    <source>
        <dbReference type="EMBL" id="KAF4662556.1"/>
    </source>
</evidence>
<feature type="domain" description="Sodium/calcium exchanger membrane region" evidence="8">
    <location>
        <begin position="302"/>
        <end position="429"/>
    </location>
</feature>
<sequence>MSEACTLEHLKDTLCLDSIGSPTVEVTVEAVLLLVAFAILALAADHLCDSMETLCDHWGLPEEIGGATFMAFGGAVPEITVNSMATMKAISQGAKGGPADAALGIGAILGSGLLAFLTVPAICSIANQNKAPLLLKRRPLTRDVLFYGASVLVLLHALRTSISAKHGLCLLLIYAVYVTTLCYGDQVRSWYTQWRVTHRHGVAAAMEPSKTPEGTADFQSFREFRKKANNKQSSVFREKYDEELALPLIETGTTPSGTAAPQKASVLDNLQADFDRLVRPLERLIDLTCPDCRIYQPRENLYLLTFVVSFLWVGLASSLIGCVVDRWVTMLQNPSSSGFFGLVLVALGAEIPDAINALTASSRGYGSMAAASCVGSQIINICVGLGLPWALSVLASGSVPVSSASCSFLKAVGSVNAAVASVLAAWLIWQGRASGASQFCIVDRRKGLAMLQCYLGVISLFGLLTFAGVFGVEGKTDENDKVTRVCFGHRQPPRQPFPSLTTCHIYNPKACCTAGHDFIIGDYYERLGTRACLMSYTSLKELLCVMCDPKALTLDVVAGTGSYINIDRETGDLEIRLCEKFLHTFWDDGVTNDLDKPTTRYDLCGLRTCAPDSEDCERFSTIVPGEVMLNGSYRMENVDDFLRFMEPRYPNLWTEGIRGAVKLMRVADDAGIPCKMPSIADEATSVMSVGLPILVAVVGQLLSLLLV</sequence>
<evidence type="ECO:0000256" key="7">
    <source>
        <dbReference type="SAM" id="Phobius"/>
    </source>
</evidence>
<evidence type="ECO:0000256" key="4">
    <source>
        <dbReference type="ARBA" id="ARBA00022692"/>
    </source>
</evidence>
<keyword evidence="10" id="KW-1185">Reference proteome</keyword>
<dbReference type="GO" id="GO:0005262">
    <property type="term" value="F:calcium channel activity"/>
    <property type="evidence" value="ECO:0007669"/>
    <property type="project" value="TreeGrafter"/>
</dbReference>
<comment type="caution">
    <text evidence="9">The sequence shown here is derived from an EMBL/GenBank/DDBJ whole genome shotgun (WGS) entry which is preliminary data.</text>
</comment>
<keyword evidence="6 7" id="KW-0472">Membrane</keyword>
<feature type="transmembrane region" description="Helical" evidence="7">
    <location>
        <begin position="101"/>
        <end position="123"/>
    </location>
</feature>
<evidence type="ECO:0000259" key="8">
    <source>
        <dbReference type="Pfam" id="PF01699"/>
    </source>
</evidence>
<feature type="transmembrane region" description="Helical" evidence="7">
    <location>
        <begin position="339"/>
        <end position="358"/>
    </location>
</feature>
<reference evidence="9 10" key="1">
    <citation type="submission" date="2020-04" db="EMBL/GenBank/DDBJ databases">
        <title>Perkinsus chesapeaki whole genome sequence.</title>
        <authorList>
            <person name="Bogema D.R."/>
        </authorList>
    </citation>
    <scope>NUCLEOTIDE SEQUENCE [LARGE SCALE GENOMIC DNA]</scope>
    <source>
        <strain evidence="9">ATCC PRA-425</strain>
    </source>
</reference>
<feature type="transmembrane region" description="Helical" evidence="7">
    <location>
        <begin position="411"/>
        <end position="429"/>
    </location>
</feature>
<keyword evidence="4 7" id="KW-0812">Transmembrane</keyword>
<protein>
    <recommendedName>
        <fullName evidence="8">Sodium/calcium exchanger membrane region domain-containing protein</fullName>
    </recommendedName>
</protein>
<accession>A0A7J6LTS5</accession>
<organism evidence="9 10">
    <name type="scientific">Perkinsus chesapeaki</name>
    <name type="common">Clam parasite</name>
    <name type="synonym">Perkinsus andrewsi</name>
    <dbReference type="NCBI Taxonomy" id="330153"/>
    <lineage>
        <taxon>Eukaryota</taxon>
        <taxon>Sar</taxon>
        <taxon>Alveolata</taxon>
        <taxon>Perkinsozoa</taxon>
        <taxon>Perkinsea</taxon>
        <taxon>Perkinsida</taxon>
        <taxon>Perkinsidae</taxon>
        <taxon>Perkinsus</taxon>
    </lineage>
</organism>
<dbReference type="AlphaFoldDB" id="A0A7J6LTS5"/>
<dbReference type="OrthoDB" id="439140at2759"/>
<dbReference type="GO" id="GO:0008273">
    <property type="term" value="F:calcium, potassium:sodium antiporter activity"/>
    <property type="evidence" value="ECO:0007669"/>
    <property type="project" value="TreeGrafter"/>
</dbReference>
<feature type="transmembrane region" description="Helical" evidence="7">
    <location>
        <begin position="449"/>
        <end position="472"/>
    </location>
</feature>
<dbReference type="PANTHER" id="PTHR10846:SF8">
    <property type="entry name" value="INNER MEMBRANE PROTEIN YRBG"/>
    <property type="match status" value="1"/>
</dbReference>
<keyword evidence="3" id="KW-0050">Antiport</keyword>
<dbReference type="Gene3D" id="1.20.1420.30">
    <property type="entry name" value="NCX, central ion-binding region"/>
    <property type="match status" value="2"/>
</dbReference>
<feature type="transmembrane region" description="Helical" evidence="7">
    <location>
        <begin position="301"/>
        <end position="327"/>
    </location>
</feature>
<dbReference type="InterPro" id="IPR044880">
    <property type="entry name" value="NCX_ion-bd_dom_sf"/>
</dbReference>
<dbReference type="Pfam" id="PF01699">
    <property type="entry name" value="Na_Ca_ex"/>
    <property type="match status" value="2"/>
</dbReference>
<evidence type="ECO:0000256" key="2">
    <source>
        <dbReference type="ARBA" id="ARBA00005364"/>
    </source>
</evidence>
<name>A0A7J6LTS5_PERCH</name>
<feature type="transmembrane region" description="Helical" evidence="7">
    <location>
        <begin position="26"/>
        <end position="44"/>
    </location>
</feature>
<gene>
    <name evidence="9" type="ORF">FOL47_006195</name>
</gene>
<dbReference type="InterPro" id="IPR004837">
    <property type="entry name" value="NaCa_Exmemb"/>
</dbReference>
<feature type="domain" description="Sodium/calcium exchanger membrane region" evidence="8">
    <location>
        <begin position="30"/>
        <end position="181"/>
    </location>
</feature>
<dbReference type="Proteomes" id="UP000591131">
    <property type="component" value="Unassembled WGS sequence"/>
</dbReference>
<comment type="similarity">
    <text evidence="2">Belongs to the Ca(2+):cation antiporter (CaCA) (TC 2.A.19) family. SLC24A subfamily.</text>
</comment>
<evidence type="ECO:0000313" key="10">
    <source>
        <dbReference type="Proteomes" id="UP000591131"/>
    </source>
</evidence>
<feature type="transmembrane region" description="Helical" evidence="7">
    <location>
        <begin position="168"/>
        <end position="185"/>
    </location>
</feature>
<dbReference type="GO" id="GO:0005886">
    <property type="term" value="C:plasma membrane"/>
    <property type="evidence" value="ECO:0007669"/>
    <property type="project" value="TreeGrafter"/>
</dbReference>
<evidence type="ECO:0000256" key="6">
    <source>
        <dbReference type="ARBA" id="ARBA00023136"/>
    </source>
</evidence>
<keyword evidence="3" id="KW-0813">Transport</keyword>